<feature type="region of interest" description="Disordered" evidence="7">
    <location>
        <begin position="1"/>
        <end position="25"/>
    </location>
</feature>
<evidence type="ECO:0000256" key="7">
    <source>
        <dbReference type="SAM" id="MobiDB-lite"/>
    </source>
</evidence>
<comment type="similarity">
    <text evidence="2">Belongs to the peptidase S54 family.</text>
</comment>
<dbReference type="PANTHER" id="PTHR43731:SF14">
    <property type="entry name" value="PRESENILIN-ASSOCIATED RHOMBOID-LIKE PROTEIN, MITOCHONDRIAL"/>
    <property type="match status" value="1"/>
</dbReference>
<gene>
    <name evidence="10" type="ORF">UFOPK3001_01394</name>
    <name evidence="11" type="ORF">UFOPK3954_00655</name>
</gene>
<feature type="transmembrane region" description="Helical" evidence="8">
    <location>
        <begin position="274"/>
        <end position="294"/>
    </location>
</feature>
<dbReference type="Pfam" id="PF01694">
    <property type="entry name" value="Rhomboid"/>
    <property type="match status" value="1"/>
</dbReference>
<dbReference type="Gene3D" id="1.20.1540.10">
    <property type="entry name" value="Rhomboid-like"/>
    <property type="match status" value="1"/>
</dbReference>
<name>A0A6J6YK10_9ZZZZ</name>
<evidence type="ECO:0000256" key="3">
    <source>
        <dbReference type="ARBA" id="ARBA00022692"/>
    </source>
</evidence>
<dbReference type="PANTHER" id="PTHR43731">
    <property type="entry name" value="RHOMBOID PROTEASE"/>
    <property type="match status" value="1"/>
</dbReference>
<evidence type="ECO:0000256" key="6">
    <source>
        <dbReference type="ARBA" id="ARBA00023136"/>
    </source>
</evidence>
<evidence type="ECO:0000259" key="9">
    <source>
        <dbReference type="Pfam" id="PF01694"/>
    </source>
</evidence>
<evidence type="ECO:0000256" key="2">
    <source>
        <dbReference type="ARBA" id="ARBA00009045"/>
    </source>
</evidence>
<dbReference type="AlphaFoldDB" id="A0A6J6YK10"/>
<dbReference type="InterPro" id="IPR022764">
    <property type="entry name" value="Peptidase_S54_rhomboid_dom"/>
</dbReference>
<evidence type="ECO:0000256" key="4">
    <source>
        <dbReference type="ARBA" id="ARBA00022801"/>
    </source>
</evidence>
<comment type="subcellular location">
    <subcellularLocation>
        <location evidence="1">Membrane</location>
        <topology evidence="1">Multi-pass membrane protein</topology>
    </subcellularLocation>
</comment>
<sequence>MSSLPPPPPPPVAPPPPDSSGPGHEATICFRHPNRPAFRRCTRCERTACNDCLVSGSVGSLCPDCAKVGRPAAPERIRRWNATRGGNAGTFLLIAVNVAVGVYTFSSPLVNRTIHRGQYDLAVNRYFVDKGEWWRLITSGFTHFGVAHLLMNMISLYFLGRFVEPALGRTKFFALYFASLLAGTAGALMLQPSLGLTAGASGAIFGLLGASAVGLRQRGVPLMQSSIGTMILLNLVLTFTIGGISIGGHLGGLVGGAACGAVMLAPHHRRLPRWAAWAAPVAVAAVSVIIALVVSRHGMNSFR</sequence>
<dbReference type="InterPro" id="IPR035952">
    <property type="entry name" value="Rhomboid-like_sf"/>
</dbReference>
<feature type="transmembrane region" description="Helical" evidence="8">
    <location>
        <begin position="227"/>
        <end position="254"/>
    </location>
</feature>
<feature type="transmembrane region" description="Helical" evidence="8">
    <location>
        <begin position="196"/>
        <end position="215"/>
    </location>
</feature>
<dbReference type="GO" id="GO:0016020">
    <property type="term" value="C:membrane"/>
    <property type="evidence" value="ECO:0007669"/>
    <property type="project" value="UniProtKB-SubCell"/>
</dbReference>
<dbReference type="EMBL" id="CAFAAJ010000085">
    <property type="protein sequence ID" value="CAB4808584.1"/>
    <property type="molecule type" value="Genomic_DNA"/>
</dbReference>
<feature type="domain" description="Peptidase S54 rhomboid" evidence="9">
    <location>
        <begin position="130"/>
        <end position="264"/>
    </location>
</feature>
<evidence type="ECO:0000313" key="11">
    <source>
        <dbReference type="EMBL" id="CAB4983217.1"/>
    </source>
</evidence>
<evidence type="ECO:0000313" key="10">
    <source>
        <dbReference type="EMBL" id="CAB4808584.1"/>
    </source>
</evidence>
<dbReference type="InterPro" id="IPR050925">
    <property type="entry name" value="Rhomboid_protease_S54"/>
</dbReference>
<evidence type="ECO:0000256" key="5">
    <source>
        <dbReference type="ARBA" id="ARBA00022989"/>
    </source>
</evidence>
<organism evidence="10">
    <name type="scientific">freshwater metagenome</name>
    <dbReference type="NCBI Taxonomy" id="449393"/>
    <lineage>
        <taxon>unclassified sequences</taxon>
        <taxon>metagenomes</taxon>
        <taxon>ecological metagenomes</taxon>
    </lineage>
</organism>
<accession>A0A6J6YK10</accession>
<keyword evidence="5 8" id="KW-1133">Transmembrane helix</keyword>
<dbReference type="EMBL" id="CAFBON010000051">
    <property type="protein sequence ID" value="CAB4983217.1"/>
    <property type="molecule type" value="Genomic_DNA"/>
</dbReference>
<reference evidence="10" key="1">
    <citation type="submission" date="2020-05" db="EMBL/GenBank/DDBJ databases">
        <authorList>
            <person name="Chiriac C."/>
            <person name="Salcher M."/>
            <person name="Ghai R."/>
            <person name="Kavagutti S V."/>
        </authorList>
    </citation>
    <scope>NUCLEOTIDE SEQUENCE</scope>
</reference>
<evidence type="ECO:0000256" key="1">
    <source>
        <dbReference type="ARBA" id="ARBA00004141"/>
    </source>
</evidence>
<dbReference type="SUPFAM" id="SSF144091">
    <property type="entry name" value="Rhomboid-like"/>
    <property type="match status" value="1"/>
</dbReference>
<keyword evidence="3 8" id="KW-0812">Transmembrane</keyword>
<protein>
    <submittedName>
        <fullName evidence="10">Unannotated protein</fullName>
    </submittedName>
</protein>
<feature type="compositionally biased region" description="Pro residues" evidence="7">
    <location>
        <begin position="1"/>
        <end position="19"/>
    </location>
</feature>
<keyword evidence="6 8" id="KW-0472">Membrane</keyword>
<dbReference type="GO" id="GO:0004252">
    <property type="term" value="F:serine-type endopeptidase activity"/>
    <property type="evidence" value="ECO:0007669"/>
    <property type="project" value="InterPro"/>
</dbReference>
<feature type="transmembrane region" description="Helical" evidence="8">
    <location>
        <begin position="86"/>
        <end position="106"/>
    </location>
</feature>
<keyword evidence="4" id="KW-0378">Hydrolase</keyword>
<feature type="transmembrane region" description="Helical" evidence="8">
    <location>
        <begin position="133"/>
        <end position="160"/>
    </location>
</feature>
<feature type="transmembrane region" description="Helical" evidence="8">
    <location>
        <begin position="172"/>
        <end position="190"/>
    </location>
</feature>
<proteinExistence type="inferred from homology"/>
<evidence type="ECO:0000256" key="8">
    <source>
        <dbReference type="SAM" id="Phobius"/>
    </source>
</evidence>